<keyword evidence="4 6" id="KW-0472">Membrane</keyword>
<dbReference type="GO" id="GO:0005886">
    <property type="term" value="C:plasma membrane"/>
    <property type="evidence" value="ECO:0007669"/>
    <property type="project" value="UniProtKB-SubCell"/>
</dbReference>
<dbReference type="InterPro" id="IPR021134">
    <property type="entry name" value="Bestrophin-like"/>
</dbReference>
<keyword evidence="6" id="KW-0406">Ion transport</keyword>
<dbReference type="PANTHER" id="PTHR10736:SF33">
    <property type="entry name" value="BESTROPHIN HOMOLOG"/>
    <property type="match status" value="1"/>
</dbReference>
<comment type="function">
    <text evidence="6">Forms chloride channels.</text>
</comment>
<feature type="compositionally biased region" description="Polar residues" evidence="7">
    <location>
        <begin position="493"/>
        <end position="508"/>
    </location>
</feature>
<keyword evidence="6" id="KW-0869">Chloride channel</keyword>
<feature type="transmembrane region" description="Helical" evidence="6">
    <location>
        <begin position="305"/>
        <end position="324"/>
    </location>
</feature>
<feature type="compositionally biased region" description="Polar residues" evidence="7">
    <location>
        <begin position="445"/>
        <end position="466"/>
    </location>
</feature>
<feature type="transmembrane region" description="Helical" evidence="6">
    <location>
        <begin position="103"/>
        <end position="121"/>
    </location>
</feature>
<protein>
    <recommendedName>
        <fullName evidence="6">Bestrophin homolog</fullName>
    </recommendedName>
</protein>
<evidence type="ECO:0000313" key="8">
    <source>
        <dbReference type="Proteomes" id="UP000025227"/>
    </source>
</evidence>
<evidence type="ECO:0000256" key="1">
    <source>
        <dbReference type="ARBA" id="ARBA00004370"/>
    </source>
</evidence>
<sequence>MVFPSFTSLLTASLPQSGTLETTSDSLKQFEMTVTYSLDVANSSFFCLYRLLFRWKGSIWKSIWAELLVWLVLYALLSIIYRVALTKSQREIFEDLCVFFDTYSSFIPITFMLGFYVSAVFSRWWQIFDNIGWIDTPALWITQYVLGKTERARLLRRTMIRYLVLTQAIVFRDVSAGVRKRFPTMNHLVTSGLMTEKELEEFESIITTYPKYWVPMNWVFRLIRVAWEEKNIPGEVVYVDLMEKIRQYRVQILSLTLYDWVPVPLVYTQVVHLAVRTYFMVALLGRQYLHPDQVRMRNIDSSKTIDLYIPIMSILQFIFFVGWMKVAEVLLNPLGEDDDDFECNYILDRNLQVGLNVVDNAYDSYPEMARDNFWEDSLPEPLYTAESAQRTINPQVGSCVEMCTSDEPFMIHPRRRTAPRASYWEGEVENDTVVPVIGSDRLKDSSSPSTSDLNPFSRSHNSQSRKISNMYKRMQGGRRFSVTNSFRPPWRTQRISDVSNEHQTPTEMKSSHSSSSSMDRFDESFHNKISPPGLNSNNGMSRFSRSVPDGLKMAVETVGPSSPMSPSGGVAWFVDELAVIEEEGPEKRRIQGGESLESSRSGSISRTDQRSLEATVNIMPPVLKKEEGIESKSQDHQESSSENSKESVT</sequence>
<keyword evidence="6" id="KW-1003">Cell membrane</keyword>
<evidence type="ECO:0000256" key="3">
    <source>
        <dbReference type="ARBA" id="ARBA00022989"/>
    </source>
</evidence>
<dbReference type="WBParaSite" id="HCON_00051470-00001">
    <property type="protein sequence ID" value="HCON_00051470-00001"/>
    <property type="gene ID" value="HCON_00051470"/>
</dbReference>
<feature type="region of interest" description="Disordered" evidence="7">
    <location>
        <begin position="584"/>
        <end position="649"/>
    </location>
</feature>
<feature type="region of interest" description="Disordered" evidence="7">
    <location>
        <begin position="439"/>
        <end position="466"/>
    </location>
</feature>
<proteinExistence type="inferred from homology"/>
<dbReference type="OMA" id="HTIDLYV"/>
<dbReference type="OrthoDB" id="201595at2759"/>
<feature type="transmembrane region" description="Helical" evidence="6">
    <location>
        <begin position="265"/>
        <end position="284"/>
    </location>
</feature>
<feature type="transmembrane region" description="Helical" evidence="6">
    <location>
        <begin position="64"/>
        <end position="83"/>
    </location>
</feature>
<keyword evidence="6" id="KW-0813">Transport</keyword>
<dbReference type="Pfam" id="PF01062">
    <property type="entry name" value="Bestrophin"/>
    <property type="match status" value="1"/>
</dbReference>
<organism evidence="8 9">
    <name type="scientific">Haemonchus contortus</name>
    <name type="common">Barber pole worm</name>
    <dbReference type="NCBI Taxonomy" id="6289"/>
    <lineage>
        <taxon>Eukaryota</taxon>
        <taxon>Metazoa</taxon>
        <taxon>Ecdysozoa</taxon>
        <taxon>Nematoda</taxon>
        <taxon>Chromadorea</taxon>
        <taxon>Rhabditida</taxon>
        <taxon>Rhabditina</taxon>
        <taxon>Rhabditomorpha</taxon>
        <taxon>Strongyloidea</taxon>
        <taxon>Trichostrongylidae</taxon>
        <taxon>Haemonchus</taxon>
    </lineage>
</organism>
<dbReference type="InterPro" id="IPR000615">
    <property type="entry name" value="Bestrophin"/>
</dbReference>
<dbReference type="PANTHER" id="PTHR10736">
    <property type="entry name" value="BESTROPHIN"/>
    <property type="match status" value="1"/>
</dbReference>
<dbReference type="AlphaFoldDB" id="A0A7I4Y4M6"/>
<feature type="compositionally biased region" description="Low complexity" evidence="7">
    <location>
        <begin position="592"/>
        <end position="606"/>
    </location>
</feature>
<comment type="subcellular location">
    <subcellularLocation>
        <location evidence="6">Cell membrane</location>
        <topology evidence="6">Multi-pass membrane protein</topology>
    </subcellularLocation>
    <subcellularLocation>
        <location evidence="1">Membrane</location>
    </subcellularLocation>
</comment>
<evidence type="ECO:0000256" key="6">
    <source>
        <dbReference type="RuleBase" id="RU363126"/>
    </source>
</evidence>
<evidence type="ECO:0000256" key="7">
    <source>
        <dbReference type="SAM" id="MobiDB-lite"/>
    </source>
</evidence>
<feature type="compositionally biased region" description="Basic and acidic residues" evidence="7">
    <location>
        <begin position="623"/>
        <end position="649"/>
    </location>
</feature>
<dbReference type="Proteomes" id="UP000025227">
    <property type="component" value="Unplaced"/>
</dbReference>
<dbReference type="GO" id="GO:0005254">
    <property type="term" value="F:chloride channel activity"/>
    <property type="evidence" value="ECO:0007669"/>
    <property type="project" value="UniProtKB-KW"/>
</dbReference>
<keyword evidence="3 6" id="KW-1133">Transmembrane helix</keyword>
<keyword evidence="2 6" id="KW-0812">Transmembrane</keyword>
<accession>A0A7I4Y4M6</accession>
<reference evidence="9" key="1">
    <citation type="submission" date="2020-12" db="UniProtKB">
        <authorList>
            <consortium name="WormBaseParasite"/>
        </authorList>
    </citation>
    <scope>IDENTIFICATION</scope>
    <source>
        <strain evidence="9">MHco3</strain>
    </source>
</reference>
<comment type="similarity">
    <text evidence="5 6">Belongs to the anion channel-forming bestrophin (TC 1.A.46) family. Calcium-sensitive chloride channel subfamily.</text>
</comment>
<feature type="region of interest" description="Disordered" evidence="7">
    <location>
        <begin position="481"/>
        <end position="522"/>
    </location>
</feature>
<evidence type="ECO:0000256" key="2">
    <source>
        <dbReference type="ARBA" id="ARBA00022692"/>
    </source>
</evidence>
<dbReference type="GO" id="GO:0034707">
    <property type="term" value="C:chloride channel complex"/>
    <property type="evidence" value="ECO:0007669"/>
    <property type="project" value="UniProtKB-KW"/>
</dbReference>
<evidence type="ECO:0000256" key="5">
    <source>
        <dbReference type="ARBA" id="ARBA00034769"/>
    </source>
</evidence>
<keyword evidence="6" id="KW-0868">Chloride</keyword>
<name>A0A7I4Y4M6_HAECO</name>
<keyword evidence="6" id="KW-0407">Ion channel</keyword>
<evidence type="ECO:0000313" key="9">
    <source>
        <dbReference type="WBParaSite" id="HCON_00051470-00001"/>
    </source>
</evidence>
<keyword evidence="8" id="KW-1185">Reference proteome</keyword>
<evidence type="ECO:0000256" key="4">
    <source>
        <dbReference type="ARBA" id="ARBA00023136"/>
    </source>
</evidence>